<accession>A0A5J4WMZ0</accession>
<dbReference type="EMBL" id="SNRW01001535">
    <property type="protein sequence ID" value="KAA6396026.1"/>
    <property type="molecule type" value="Genomic_DNA"/>
</dbReference>
<evidence type="ECO:0008006" key="4">
    <source>
        <dbReference type="Google" id="ProtNLM"/>
    </source>
</evidence>
<protein>
    <recommendedName>
        <fullName evidence="4">Secreted protein</fullName>
    </recommendedName>
</protein>
<gene>
    <name evidence="2" type="ORF">EZS28_008445</name>
</gene>
<feature type="signal peptide" evidence="1">
    <location>
        <begin position="1"/>
        <end position="23"/>
    </location>
</feature>
<evidence type="ECO:0000256" key="1">
    <source>
        <dbReference type="SAM" id="SignalP"/>
    </source>
</evidence>
<evidence type="ECO:0000313" key="3">
    <source>
        <dbReference type="Proteomes" id="UP000324800"/>
    </source>
</evidence>
<comment type="caution">
    <text evidence="2">The sequence shown here is derived from an EMBL/GenBank/DDBJ whole genome shotgun (WGS) entry which is preliminary data.</text>
</comment>
<proteinExistence type="predicted"/>
<evidence type="ECO:0000313" key="2">
    <source>
        <dbReference type="EMBL" id="KAA6396026.1"/>
    </source>
</evidence>
<dbReference type="Proteomes" id="UP000324800">
    <property type="component" value="Unassembled WGS sequence"/>
</dbReference>
<sequence>MLANYHSVSCVIFLCSCCVFLNSERYHGQVEIELALIFQLANAQILLYPQVECAKRIDLRFALAIRRMRFASIRYLDCDQSGMMW</sequence>
<dbReference type="AlphaFoldDB" id="A0A5J4WMZ0"/>
<keyword evidence="1" id="KW-0732">Signal</keyword>
<feature type="chain" id="PRO_5023844121" description="Secreted protein" evidence="1">
    <location>
        <begin position="24"/>
        <end position="85"/>
    </location>
</feature>
<organism evidence="2 3">
    <name type="scientific">Streblomastix strix</name>
    <dbReference type="NCBI Taxonomy" id="222440"/>
    <lineage>
        <taxon>Eukaryota</taxon>
        <taxon>Metamonada</taxon>
        <taxon>Preaxostyla</taxon>
        <taxon>Oxymonadida</taxon>
        <taxon>Streblomastigidae</taxon>
        <taxon>Streblomastix</taxon>
    </lineage>
</organism>
<name>A0A5J4WMZ0_9EUKA</name>
<reference evidence="2 3" key="1">
    <citation type="submission" date="2019-03" db="EMBL/GenBank/DDBJ databases">
        <title>Single cell metagenomics reveals metabolic interactions within the superorganism composed of flagellate Streblomastix strix and complex community of Bacteroidetes bacteria on its surface.</title>
        <authorList>
            <person name="Treitli S.C."/>
            <person name="Kolisko M."/>
            <person name="Husnik F."/>
            <person name="Keeling P."/>
            <person name="Hampl V."/>
        </authorList>
    </citation>
    <scope>NUCLEOTIDE SEQUENCE [LARGE SCALE GENOMIC DNA]</scope>
    <source>
        <strain evidence="2">ST1C</strain>
    </source>
</reference>